<gene>
    <name evidence="1" type="ORF">GKE97_25935</name>
</gene>
<comment type="caution">
    <text evidence="1">The sequence shown here is derived from an EMBL/GenBank/DDBJ whole genome shotgun (WGS) entry which is preliminary data.</text>
</comment>
<evidence type="ECO:0000313" key="2">
    <source>
        <dbReference type="Proteomes" id="UP000434475"/>
    </source>
</evidence>
<dbReference type="AlphaFoldDB" id="A0A6I2RAR1"/>
<accession>A0A6I2RAR1</accession>
<name>A0A6I2RAR1_FLAPL</name>
<proteinExistence type="predicted"/>
<dbReference type="EMBL" id="WKPR01000057">
    <property type="protein sequence ID" value="MSB22899.1"/>
    <property type="molecule type" value="Genomic_DNA"/>
</dbReference>
<reference evidence="1 2" key="1">
    <citation type="journal article" date="2019" name="Nat. Med.">
        <title>A library of human gut bacterial isolates paired with longitudinal multiomics data enables mechanistic microbiome research.</title>
        <authorList>
            <person name="Poyet M."/>
            <person name="Groussin M."/>
            <person name="Gibbons S.M."/>
            <person name="Avila-Pacheco J."/>
            <person name="Jiang X."/>
            <person name="Kearney S.M."/>
            <person name="Perrotta A.R."/>
            <person name="Berdy B."/>
            <person name="Zhao S."/>
            <person name="Lieberman T.D."/>
            <person name="Swanson P.K."/>
            <person name="Smith M."/>
            <person name="Roesemann S."/>
            <person name="Alexander J.E."/>
            <person name="Rich S.A."/>
            <person name="Livny J."/>
            <person name="Vlamakis H."/>
            <person name="Clish C."/>
            <person name="Bullock K."/>
            <person name="Deik A."/>
            <person name="Scott J."/>
            <person name="Pierce K.A."/>
            <person name="Xavier R.J."/>
            <person name="Alm E.J."/>
        </authorList>
    </citation>
    <scope>NUCLEOTIDE SEQUENCE [LARGE SCALE GENOMIC DNA]</scope>
    <source>
        <strain evidence="1 2">BIOML-A2</strain>
    </source>
</reference>
<evidence type="ECO:0000313" key="1">
    <source>
        <dbReference type="EMBL" id="MSB22899.1"/>
    </source>
</evidence>
<dbReference type="Proteomes" id="UP000434475">
    <property type="component" value="Unassembled WGS sequence"/>
</dbReference>
<dbReference type="RefSeq" id="WP_108981715.1">
    <property type="nucleotide sequence ID" value="NZ_WKPR01000057.1"/>
</dbReference>
<protein>
    <submittedName>
        <fullName evidence="1">Uncharacterized protein</fullName>
    </submittedName>
</protein>
<sequence length="172" mass="20095">MEGYIIIKKKNAPDVPMIDRRTRPNWKLVHVPNRVYMNPNSRTRQRIFLPGIAHLVTEGMCEKHGHPYEFQIVIDAPLRDMANILAEFCCRVRAGYQFEPGDVLDDILADGALVRLDLHVDLQFRPVLRVVFQDGQDRWPEDEKCSYGCNLQNVPTPLLLYPDIWRKKNREN</sequence>
<organism evidence="1 2">
    <name type="scientific">Flavonifractor plautii</name>
    <name type="common">Fusobacterium plautii</name>
    <dbReference type="NCBI Taxonomy" id="292800"/>
    <lineage>
        <taxon>Bacteria</taxon>
        <taxon>Bacillati</taxon>
        <taxon>Bacillota</taxon>
        <taxon>Clostridia</taxon>
        <taxon>Eubacteriales</taxon>
        <taxon>Oscillospiraceae</taxon>
        <taxon>Flavonifractor</taxon>
    </lineage>
</organism>